<dbReference type="PROSITE" id="PS50007">
    <property type="entry name" value="PIPLC_X_DOMAIN"/>
    <property type="match status" value="1"/>
</dbReference>
<organism evidence="2 3">
    <name type="scientific">Sediminivirga luteola</name>
    <dbReference type="NCBI Taxonomy" id="1774748"/>
    <lineage>
        <taxon>Bacteria</taxon>
        <taxon>Bacillati</taxon>
        <taxon>Actinomycetota</taxon>
        <taxon>Actinomycetes</taxon>
        <taxon>Micrococcales</taxon>
        <taxon>Brevibacteriaceae</taxon>
        <taxon>Sediminivirga</taxon>
    </lineage>
</organism>
<comment type="caution">
    <text evidence="2">The sequence shown here is derived from an EMBL/GenBank/DDBJ whole genome shotgun (WGS) entry which is preliminary data.</text>
</comment>
<proteinExistence type="predicted"/>
<reference evidence="2" key="1">
    <citation type="journal article" date="2014" name="Int. J. Syst. Evol. Microbiol.">
        <title>Complete genome sequence of Corynebacterium casei LMG S-19264T (=DSM 44701T), isolated from a smear-ripened cheese.</title>
        <authorList>
            <consortium name="US DOE Joint Genome Institute (JGI-PGF)"/>
            <person name="Walter F."/>
            <person name="Albersmeier A."/>
            <person name="Kalinowski J."/>
            <person name="Ruckert C."/>
        </authorList>
    </citation>
    <scope>NUCLEOTIDE SEQUENCE</scope>
    <source>
        <strain evidence="2">CGMCC 1.12785</strain>
    </source>
</reference>
<dbReference type="CDD" id="cd08556">
    <property type="entry name" value="GDPD"/>
    <property type="match status" value="1"/>
</dbReference>
<dbReference type="PANTHER" id="PTHR46211:SF14">
    <property type="entry name" value="GLYCEROPHOSPHODIESTER PHOSPHODIESTERASE"/>
    <property type="match status" value="1"/>
</dbReference>
<gene>
    <name evidence="2" type="ORF">GCM10011333_12490</name>
</gene>
<evidence type="ECO:0000259" key="1">
    <source>
        <dbReference type="PROSITE" id="PS51704"/>
    </source>
</evidence>
<dbReference type="EMBL" id="BMFY01000004">
    <property type="protein sequence ID" value="GGA11148.1"/>
    <property type="molecule type" value="Genomic_DNA"/>
</dbReference>
<accession>A0A8J2XEZ9</accession>
<name>A0A8J2XEZ9_9MICO</name>
<dbReference type="Pfam" id="PF03009">
    <property type="entry name" value="GDPD"/>
    <property type="match status" value="1"/>
</dbReference>
<evidence type="ECO:0000313" key="3">
    <source>
        <dbReference type="Proteomes" id="UP000616114"/>
    </source>
</evidence>
<evidence type="ECO:0000313" key="2">
    <source>
        <dbReference type="EMBL" id="GGA11148.1"/>
    </source>
</evidence>
<keyword evidence="3" id="KW-1185">Reference proteome</keyword>
<dbReference type="Gene3D" id="3.20.20.190">
    <property type="entry name" value="Phosphatidylinositol (PI) phosphodiesterase"/>
    <property type="match status" value="1"/>
</dbReference>
<reference evidence="2" key="2">
    <citation type="submission" date="2020-09" db="EMBL/GenBank/DDBJ databases">
        <authorList>
            <person name="Sun Q."/>
            <person name="Zhou Y."/>
        </authorList>
    </citation>
    <scope>NUCLEOTIDE SEQUENCE</scope>
    <source>
        <strain evidence="2">CGMCC 1.12785</strain>
    </source>
</reference>
<dbReference type="GO" id="GO:0008081">
    <property type="term" value="F:phosphoric diester hydrolase activity"/>
    <property type="evidence" value="ECO:0007669"/>
    <property type="project" value="InterPro"/>
</dbReference>
<dbReference type="AlphaFoldDB" id="A0A8J2XEZ9"/>
<feature type="domain" description="GP-PDE" evidence="1">
    <location>
        <begin position="19"/>
        <end position="263"/>
    </location>
</feature>
<protein>
    <recommendedName>
        <fullName evidence="1">GP-PDE domain-containing protein</fullName>
    </recommendedName>
</protein>
<dbReference type="InterPro" id="IPR030395">
    <property type="entry name" value="GP_PDE_dom"/>
</dbReference>
<sequence>MAAWSEFLRAHPDLSRRRPWVVAHRGYSGVAPENTLPAVDAALALGCEFVEVDLVVSGDGRPVVIHDPTIDRTTRSTGFVSALKAADLHAADAASWLWAGSFPGRFPEAQGHIGVPSLEAVLSSLAGGGRLLLEFKDFWSPAQIEQVAEAIREAGLMRRVVAQSFNLDTLEALHRVVPELPRCLLRHLPRREDMTHIEHYDVIACNPSIRGYSARQETVQEFLSAGLGVLVWTSDRPTEWARLAEGEVSGIITNQPGRLQGFLAARDLGRPGTVNEEGE</sequence>
<dbReference type="PANTHER" id="PTHR46211">
    <property type="entry name" value="GLYCEROPHOSPHORYL DIESTER PHOSPHODIESTERASE"/>
    <property type="match status" value="1"/>
</dbReference>
<dbReference type="GO" id="GO:0006629">
    <property type="term" value="P:lipid metabolic process"/>
    <property type="evidence" value="ECO:0007669"/>
    <property type="project" value="InterPro"/>
</dbReference>
<dbReference type="InterPro" id="IPR017946">
    <property type="entry name" value="PLC-like_Pdiesterase_TIM-brl"/>
</dbReference>
<dbReference type="RefSeq" id="WP_188550063.1">
    <property type="nucleotide sequence ID" value="NZ_BMFY01000004.1"/>
</dbReference>
<dbReference type="Proteomes" id="UP000616114">
    <property type="component" value="Unassembled WGS sequence"/>
</dbReference>
<dbReference type="PROSITE" id="PS51704">
    <property type="entry name" value="GP_PDE"/>
    <property type="match status" value="1"/>
</dbReference>
<dbReference type="SUPFAM" id="SSF51695">
    <property type="entry name" value="PLC-like phosphodiesterases"/>
    <property type="match status" value="1"/>
</dbReference>